<feature type="signal peptide" evidence="10">
    <location>
        <begin position="1"/>
        <end position="23"/>
    </location>
</feature>
<evidence type="ECO:0000256" key="7">
    <source>
        <dbReference type="ARBA" id="ARBA00023170"/>
    </source>
</evidence>
<dbReference type="AlphaFoldDB" id="A0A8J2P4U7"/>
<reference evidence="12" key="1">
    <citation type="submission" date="2021-06" db="EMBL/GenBank/DDBJ databases">
        <authorList>
            <person name="Hodson N. C."/>
            <person name="Mongue J. A."/>
            <person name="Jaron S. K."/>
        </authorList>
    </citation>
    <scope>NUCLEOTIDE SEQUENCE</scope>
</reference>
<dbReference type="OrthoDB" id="10053194at2759"/>
<evidence type="ECO:0000313" key="12">
    <source>
        <dbReference type="EMBL" id="CAG7725731.1"/>
    </source>
</evidence>
<evidence type="ECO:0000256" key="8">
    <source>
        <dbReference type="ARBA" id="ARBA00023224"/>
    </source>
</evidence>
<dbReference type="PANTHER" id="PTHR46925">
    <property type="entry name" value="G-PROTEIN COUPLED RECEPTOR TKR-1-RELATED"/>
    <property type="match status" value="1"/>
</dbReference>
<dbReference type="PANTHER" id="PTHR46925:SF2">
    <property type="entry name" value="G-PROTEIN COUPLED RECEPTOR TKR-1-RELATED"/>
    <property type="match status" value="1"/>
</dbReference>
<proteinExistence type="predicted"/>
<feature type="domain" description="G-protein coupled receptors family 1 profile" evidence="11">
    <location>
        <begin position="1"/>
        <end position="58"/>
    </location>
</feature>
<dbReference type="GO" id="GO:0004995">
    <property type="term" value="F:tachykinin receptor activity"/>
    <property type="evidence" value="ECO:0007669"/>
    <property type="project" value="InterPro"/>
</dbReference>
<keyword evidence="2" id="KW-1003">Cell membrane</keyword>
<dbReference type="InterPro" id="IPR017452">
    <property type="entry name" value="GPCR_Rhodpsn_7TM"/>
</dbReference>
<keyword evidence="5" id="KW-0297">G-protein coupled receptor</keyword>
<keyword evidence="6 9" id="KW-0472">Membrane</keyword>
<keyword evidence="8" id="KW-0807">Transducer</keyword>
<evidence type="ECO:0000259" key="11">
    <source>
        <dbReference type="PROSITE" id="PS50262"/>
    </source>
</evidence>
<keyword evidence="7" id="KW-0675">Receptor</keyword>
<comment type="subcellular location">
    <subcellularLocation>
        <location evidence="1">Cell membrane</location>
        <topology evidence="1">Multi-pass membrane protein</topology>
    </subcellularLocation>
</comment>
<dbReference type="PROSITE" id="PS50262">
    <property type="entry name" value="G_PROTEIN_RECEP_F1_2"/>
    <property type="match status" value="1"/>
</dbReference>
<protein>
    <recommendedName>
        <fullName evidence="11">G-protein coupled receptors family 1 profile domain-containing protein</fullName>
    </recommendedName>
</protein>
<sequence>MMLTVMVVYTLSWLPFNTLMVCADVQGMDFWSWGPIRYIFFAVHWMAMSHTVCNPIIYCWMNSRFRVGFRSAVSQLPLLKRVLLGRDGKGRSGHRLQRMGTCTTYTFASPIHTPTTTVTPQHSNNKKLSRGASLLSNRTTFTEVGSPNFNNCDRRKMMSPYLANNHAVL</sequence>
<accession>A0A8J2P4U7</accession>
<name>A0A8J2P4U7_9HEXA</name>
<dbReference type="EMBL" id="CAJVCH010126163">
    <property type="protein sequence ID" value="CAG7725731.1"/>
    <property type="molecule type" value="Genomic_DNA"/>
</dbReference>
<evidence type="ECO:0000256" key="9">
    <source>
        <dbReference type="SAM" id="Phobius"/>
    </source>
</evidence>
<dbReference type="Proteomes" id="UP000708208">
    <property type="component" value="Unassembled WGS sequence"/>
</dbReference>
<evidence type="ECO:0000256" key="1">
    <source>
        <dbReference type="ARBA" id="ARBA00004651"/>
    </source>
</evidence>
<keyword evidence="13" id="KW-1185">Reference proteome</keyword>
<evidence type="ECO:0000256" key="10">
    <source>
        <dbReference type="SAM" id="SignalP"/>
    </source>
</evidence>
<feature type="transmembrane region" description="Helical" evidence="9">
    <location>
        <begin position="38"/>
        <end position="61"/>
    </location>
</feature>
<evidence type="ECO:0000313" key="13">
    <source>
        <dbReference type="Proteomes" id="UP000708208"/>
    </source>
</evidence>
<evidence type="ECO:0000256" key="6">
    <source>
        <dbReference type="ARBA" id="ARBA00023136"/>
    </source>
</evidence>
<feature type="chain" id="PRO_5035181242" description="G-protein coupled receptors family 1 profile domain-containing protein" evidence="10">
    <location>
        <begin position="24"/>
        <end position="169"/>
    </location>
</feature>
<evidence type="ECO:0000256" key="3">
    <source>
        <dbReference type="ARBA" id="ARBA00022692"/>
    </source>
</evidence>
<evidence type="ECO:0000256" key="5">
    <source>
        <dbReference type="ARBA" id="ARBA00023040"/>
    </source>
</evidence>
<feature type="non-terminal residue" evidence="12">
    <location>
        <position position="1"/>
    </location>
</feature>
<evidence type="ECO:0000256" key="4">
    <source>
        <dbReference type="ARBA" id="ARBA00022989"/>
    </source>
</evidence>
<evidence type="ECO:0000256" key="2">
    <source>
        <dbReference type="ARBA" id="ARBA00022475"/>
    </source>
</evidence>
<gene>
    <name evidence="12" type="ORF">AFUS01_LOCUS14678</name>
</gene>
<comment type="caution">
    <text evidence="12">The sequence shown here is derived from an EMBL/GenBank/DDBJ whole genome shotgun (WGS) entry which is preliminary data.</text>
</comment>
<dbReference type="GO" id="GO:0005886">
    <property type="term" value="C:plasma membrane"/>
    <property type="evidence" value="ECO:0007669"/>
    <property type="project" value="UniProtKB-SubCell"/>
</dbReference>
<keyword evidence="10" id="KW-0732">Signal</keyword>
<organism evidence="12 13">
    <name type="scientific">Allacma fusca</name>
    <dbReference type="NCBI Taxonomy" id="39272"/>
    <lineage>
        <taxon>Eukaryota</taxon>
        <taxon>Metazoa</taxon>
        <taxon>Ecdysozoa</taxon>
        <taxon>Arthropoda</taxon>
        <taxon>Hexapoda</taxon>
        <taxon>Collembola</taxon>
        <taxon>Symphypleona</taxon>
        <taxon>Sminthuridae</taxon>
        <taxon>Allacma</taxon>
    </lineage>
</organism>
<keyword evidence="3 9" id="KW-0812">Transmembrane</keyword>
<dbReference type="InterPro" id="IPR001681">
    <property type="entry name" value="Neurokn_rcpt"/>
</dbReference>
<dbReference type="SUPFAM" id="SSF81321">
    <property type="entry name" value="Family A G protein-coupled receptor-like"/>
    <property type="match status" value="1"/>
</dbReference>
<keyword evidence="4 9" id="KW-1133">Transmembrane helix</keyword>